<accession>A0A450TG61</accession>
<dbReference type="AlphaFoldDB" id="A0A450TG61"/>
<sequence length="84" mass="9899">MGKHEKLYRHILLRQSDANISFGELCALLDRLGFSERIRGDHHIFTMDGIDEILNLQPRNAKPKPYQVKQVREVILRYNLKPED</sequence>
<evidence type="ECO:0008006" key="3">
    <source>
        <dbReference type="Google" id="ProtNLM"/>
    </source>
</evidence>
<proteinExistence type="predicted"/>
<reference evidence="2" key="1">
    <citation type="submission" date="2019-02" db="EMBL/GenBank/DDBJ databases">
        <authorList>
            <person name="Gruber-Vodicka R. H."/>
            <person name="Seah K. B. B."/>
        </authorList>
    </citation>
    <scope>NUCLEOTIDE SEQUENCE</scope>
    <source>
        <strain evidence="2">BECK_BZ106</strain>
        <strain evidence="1">BECK_BZ15</strain>
    </source>
</reference>
<dbReference type="EMBL" id="CAADFD010000113">
    <property type="protein sequence ID" value="VFJ66163.1"/>
    <property type="molecule type" value="Genomic_DNA"/>
</dbReference>
<organism evidence="2">
    <name type="scientific">Candidatus Kentrum sp. FW</name>
    <dbReference type="NCBI Taxonomy" id="2126338"/>
    <lineage>
        <taxon>Bacteria</taxon>
        <taxon>Pseudomonadati</taxon>
        <taxon>Pseudomonadota</taxon>
        <taxon>Gammaproteobacteria</taxon>
        <taxon>Candidatus Kentrum</taxon>
    </lineage>
</organism>
<dbReference type="EMBL" id="CAADEW010000111">
    <property type="protein sequence ID" value="VFJ61167.1"/>
    <property type="molecule type" value="Genomic_DNA"/>
</dbReference>
<evidence type="ECO:0000313" key="2">
    <source>
        <dbReference type="EMBL" id="VFJ66163.1"/>
    </source>
</evidence>
<gene>
    <name evidence="1" type="ORF">BECKFW1821A_GA0114235_111120</name>
    <name evidence="2" type="ORF">BECKFW1821B_GA0114236_111320</name>
</gene>
<evidence type="ECO:0000313" key="1">
    <source>
        <dbReference type="EMBL" id="VFJ61167.1"/>
    </source>
</evidence>
<name>A0A450TG61_9GAMM</name>
<protein>
    <recommendedName>
        <fullName evidence="3">HicA toxin of toxin-antitoxin</fullName>
    </recommendedName>
</protein>